<evidence type="ECO:0000256" key="6">
    <source>
        <dbReference type="ARBA" id="ARBA00022692"/>
    </source>
</evidence>
<evidence type="ECO:0000256" key="4">
    <source>
        <dbReference type="ARBA" id="ARBA00022475"/>
    </source>
</evidence>
<evidence type="ECO:0000256" key="10">
    <source>
        <dbReference type="ARBA" id="ARBA00023002"/>
    </source>
</evidence>
<dbReference type="Proteomes" id="UP000308038">
    <property type="component" value="Unassembled WGS sequence"/>
</dbReference>
<keyword evidence="4" id="KW-1003">Cell membrane</keyword>
<keyword evidence="9 16" id="KW-1133">Transmembrane helix</keyword>
<evidence type="ECO:0000256" key="9">
    <source>
        <dbReference type="ARBA" id="ARBA00022989"/>
    </source>
</evidence>
<evidence type="ECO:0000256" key="5">
    <source>
        <dbReference type="ARBA" id="ARBA00022660"/>
    </source>
</evidence>
<dbReference type="InterPro" id="IPR008972">
    <property type="entry name" value="Cupredoxin"/>
</dbReference>
<dbReference type="InterPro" id="IPR045187">
    <property type="entry name" value="CcO_II"/>
</dbReference>
<dbReference type="InterPro" id="IPR034227">
    <property type="entry name" value="CuRO_UO_II"/>
</dbReference>
<name>A0ABY2QIG2_9SPHN</name>
<proteinExistence type="inferred from homology"/>
<dbReference type="PANTHER" id="PTHR22888">
    <property type="entry name" value="CYTOCHROME C OXIDASE, SUBUNIT II"/>
    <property type="match status" value="1"/>
</dbReference>
<keyword evidence="8" id="KW-0249">Electron transport</keyword>
<dbReference type="NCBIfam" id="TIGR01433">
    <property type="entry name" value="CyoA"/>
    <property type="match status" value="1"/>
</dbReference>
<sequence length="388" mass="42750">MPDHPAPVPRFARLALLPLLLFVAGCQSAVLDPAGDVALQERNLIYASVGLMLLIIVPVMILTVVFAWRYRKGNKDATYDPHFDHSTSLELVIWSAPLLIIIALGALTWSSTHLLDPFRPLNRISATQPKPKNERPMLVQVVSLDWKWLFIYPELGIATVNELALPVNREVRFDMTSTNMMNTFYAPTLAGMVYTMPGMRSTLHAVLNRPGDYEGMSANYSGAGFSYMRFKLLGVDNAGFDRWVNEVKARGGSLDTANYLKLEKPSEQVPAMFFSSVQPQLFQRIYERCVTPGTPCMSEIMARDAALRGAKPHEMRPVGAPAGRTSIPREKPDGALLKESEEIEPAPHLSKPPQPGAPGSTKPDSPRNRDMSFLLLPTVPGVTGAARG</sequence>
<evidence type="ECO:0000256" key="1">
    <source>
        <dbReference type="ARBA" id="ARBA00004651"/>
    </source>
</evidence>
<feature type="region of interest" description="Disordered" evidence="15">
    <location>
        <begin position="308"/>
        <end position="388"/>
    </location>
</feature>
<comment type="subcellular location">
    <subcellularLocation>
        <location evidence="1">Cell membrane</location>
        <topology evidence="1">Multi-pass membrane protein</topology>
    </subcellularLocation>
</comment>
<dbReference type="InterPro" id="IPR006333">
    <property type="entry name" value="Cyt_o_ubiquinol_oxidase_su2"/>
</dbReference>
<feature type="transmembrane region" description="Helical" evidence="16">
    <location>
        <begin position="44"/>
        <end position="68"/>
    </location>
</feature>
<keyword evidence="13" id="KW-0449">Lipoprotein</keyword>
<dbReference type="PANTHER" id="PTHR22888:SF18">
    <property type="entry name" value="CYTOCHROME BO(3) UBIQUINOL OXIDASE SUBUNIT 2"/>
    <property type="match status" value="1"/>
</dbReference>
<evidence type="ECO:0000256" key="11">
    <source>
        <dbReference type="ARBA" id="ARBA00023136"/>
    </source>
</evidence>
<dbReference type="InterPro" id="IPR011759">
    <property type="entry name" value="Cyt_c_oxidase_su2_TM_dom"/>
</dbReference>
<dbReference type="SUPFAM" id="SSF81464">
    <property type="entry name" value="Cytochrome c oxidase subunit II-like, transmembrane region"/>
    <property type="match status" value="1"/>
</dbReference>
<evidence type="ECO:0000313" key="19">
    <source>
        <dbReference type="EMBL" id="THG39353.1"/>
    </source>
</evidence>
<accession>A0ABY2QIG2</accession>
<dbReference type="InterPro" id="IPR002429">
    <property type="entry name" value="CcO_II-like_C"/>
</dbReference>
<evidence type="ECO:0000256" key="13">
    <source>
        <dbReference type="ARBA" id="ARBA00023288"/>
    </source>
</evidence>
<evidence type="ECO:0000256" key="14">
    <source>
        <dbReference type="ARBA" id="ARBA00030198"/>
    </source>
</evidence>
<keyword evidence="5" id="KW-0679">Respiratory chain</keyword>
<evidence type="ECO:0000256" key="7">
    <source>
        <dbReference type="ARBA" id="ARBA00022729"/>
    </source>
</evidence>
<evidence type="ECO:0000256" key="15">
    <source>
        <dbReference type="SAM" id="MobiDB-lite"/>
    </source>
</evidence>
<dbReference type="PROSITE" id="PS50999">
    <property type="entry name" value="COX2_TM"/>
    <property type="match status" value="1"/>
</dbReference>
<comment type="similarity">
    <text evidence="2">Belongs to the cytochrome c oxidase subunit 2 family.</text>
</comment>
<dbReference type="CDD" id="cd04212">
    <property type="entry name" value="CuRO_UO_II"/>
    <property type="match status" value="1"/>
</dbReference>
<evidence type="ECO:0000256" key="2">
    <source>
        <dbReference type="ARBA" id="ARBA00007866"/>
    </source>
</evidence>
<evidence type="ECO:0000256" key="3">
    <source>
        <dbReference type="ARBA" id="ARBA00022448"/>
    </source>
</evidence>
<keyword evidence="11 16" id="KW-0472">Membrane</keyword>
<dbReference type="Gene3D" id="1.10.287.90">
    <property type="match status" value="1"/>
</dbReference>
<evidence type="ECO:0000313" key="20">
    <source>
        <dbReference type="Proteomes" id="UP000308038"/>
    </source>
</evidence>
<dbReference type="SUPFAM" id="SSF49503">
    <property type="entry name" value="Cupredoxins"/>
    <property type="match status" value="1"/>
</dbReference>
<dbReference type="PROSITE" id="PS50857">
    <property type="entry name" value="COX2_CUA"/>
    <property type="match status" value="1"/>
</dbReference>
<dbReference type="Pfam" id="PF06481">
    <property type="entry name" value="COX_ARM"/>
    <property type="match status" value="1"/>
</dbReference>
<keyword evidence="12" id="KW-0564">Palmitate</keyword>
<evidence type="ECO:0000256" key="16">
    <source>
        <dbReference type="SAM" id="Phobius"/>
    </source>
</evidence>
<comment type="caution">
    <text evidence="19">The sequence shown here is derived from an EMBL/GenBank/DDBJ whole genome shotgun (WGS) entry which is preliminary data.</text>
</comment>
<evidence type="ECO:0000259" key="17">
    <source>
        <dbReference type="PROSITE" id="PS50857"/>
    </source>
</evidence>
<dbReference type="Gene3D" id="2.60.40.420">
    <property type="entry name" value="Cupredoxins - blue copper proteins"/>
    <property type="match status" value="1"/>
</dbReference>
<dbReference type="EMBL" id="SSTI01000008">
    <property type="protein sequence ID" value="THG39353.1"/>
    <property type="molecule type" value="Genomic_DNA"/>
</dbReference>
<keyword evidence="20" id="KW-1185">Reference proteome</keyword>
<keyword evidence="3" id="KW-0813">Transport</keyword>
<feature type="transmembrane region" description="Helical" evidence="16">
    <location>
        <begin position="89"/>
        <end position="109"/>
    </location>
</feature>
<dbReference type="InterPro" id="IPR010514">
    <property type="entry name" value="COX_ARM"/>
</dbReference>
<dbReference type="Pfam" id="PF00116">
    <property type="entry name" value="COX2"/>
    <property type="match status" value="1"/>
</dbReference>
<gene>
    <name evidence="19" type="primary">cyoA</name>
    <name evidence="19" type="ORF">E5988_11725</name>
</gene>
<dbReference type="RefSeq" id="WP_125945555.1">
    <property type="nucleotide sequence ID" value="NZ_SSTI01000008.1"/>
</dbReference>
<feature type="domain" description="Cytochrome oxidase subunit II copper A binding" evidence="17">
    <location>
        <begin position="134"/>
        <end position="246"/>
    </location>
</feature>
<dbReference type="InterPro" id="IPR036257">
    <property type="entry name" value="Cyt_c_oxidase_su2_TM_sf"/>
</dbReference>
<evidence type="ECO:0000259" key="18">
    <source>
        <dbReference type="PROSITE" id="PS50999"/>
    </source>
</evidence>
<evidence type="ECO:0000256" key="12">
    <source>
        <dbReference type="ARBA" id="ARBA00023139"/>
    </source>
</evidence>
<protein>
    <recommendedName>
        <fullName evidence="14">Ubiquinol oxidase polypeptide II</fullName>
    </recommendedName>
</protein>
<feature type="domain" description="Cytochrome oxidase subunit II transmembrane region profile" evidence="18">
    <location>
        <begin position="22"/>
        <end position="119"/>
    </location>
</feature>
<keyword evidence="6 16" id="KW-0812">Transmembrane</keyword>
<keyword evidence="10" id="KW-0560">Oxidoreductase</keyword>
<reference evidence="19 20" key="1">
    <citation type="submission" date="2019-04" db="EMBL/GenBank/DDBJ databases">
        <title>Microbes associate with the intestines of laboratory mice.</title>
        <authorList>
            <person name="Navarre W."/>
            <person name="Wong E."/>
            <person name="Huang K.C."/>
            <person name="Tropini C."/>
            <person name="Ng K."/>
            <person name="Yu B."/>
        </authorList>
    </citation>
    <scope>NUCLEOTIDE SEQUENCE [LARGE SCALE GENOMIC DNA]</scope>
    <source>
        <strain evidence="19 20">NM83_B4-11</strain>
    </source>
</reference>
<evidence type="ECO:0000256" key="8">
    <source>
        <dbReference type="ARBA" id="ARBA00022982"/>
    </source>
</evidence>
<feature type="compositionally biased region" description="Basic and acidic residues" evidence="15">
    <location>
        <begin position="327"/>
        <end position="340"/>
    </location>
</feature>
<organism evidence="19 20">
    <name type="scientific">Sphingomonas olei</name>
    <dbReference type="NCBI Taxonomy" id="1886787"/>
    <lineage>
        <taxon>Bacteria</taxon>
        <taxon>Pseudomonadati</taxon>
        <taxon>Pseudomonadota</taxon>
        <taxon>Alphaproteobacteria</taxon>
        <taxon>Sphingomonadales</taxon>
        <taxon>Sphingomonadaceae</taxon>
        <taxon>Sphingomonas</taxon>
    </lineage>
</organism>
<keyword evidence="7" id="KW-0732">Signal</keyword>